<evidence type="ECO:0000256" key="1">
    <source>
        <dbReference type="ARBA" id="ARBA00004613"/>
    </source>
</evidence>
<keyword evidence="7" id="KW-1185">Reference proteome</keyword>
<protein>
    <submittedName>
        <fullName evidence="6">Beta-microseminoprotein-like</fullName>
    </submittedName>
</protein>
<dbReference type="AlphaFoldDB" id="A0A8C2U8C1"/>
<dbReference type="Gene3D" id="2.20.25.590">
    <property type="match status" value="1"/>
</dbReference>
<reference evidence="6" key="3">
    <citation type="submission" date="2025-09" db="UniProtKB">
        <authorList>
            <consortium name="Ensembl"/>
        </authorList>
    </citation>
    <scope>IDENTIFICATION</scope>
</reference>
<dbReference type="Gene3D" id="2.10.70.10">
    <property type="entry name" value="Complement Module, domain 1"/>
    <property type="match status" value="1"/>
</dbReference>
<evidence type="ECO:0000256" key="2">
    <source>
        <dbReference type="ARBA" id="ARBA00010352"/>
    </source>
</evidence>
<sequence>QKTFLACLLVLSVSVTLSNASCYFQPIKPVKRGDEIIGKIYDMKGVPHEFNTHWKTEDCLDCSCYKSGISCCTSYAIPVNFDEEKCVRIFDNTACAYKVVEKADHSKKCEVYASVL</sequence>
<evidence type="ECO:0000256" key="4">
    <source>
        <dbReference type="ARBA" id="ARBA00023157"/>
    </source>
</evidence>
<organism evidence="6 7">
    <name type="scientific">Coturnix japonica</name>
    <name type="common">Japanese quail</name>
    <name type="synonym">Coturnix coturnix japonica</name>
    <dbReference type="NCBI Taxonomy" id="93934"/>
    <lineage>
        <taxon>Eukaryota</taxon>
        <taxon>Metazoa</taxon>
        <taxon>Chordata</taxon>
        <taxon>Craniata</taxon>
        <taxon>Vertebrata</taxon>
        <taxon>Euteleostomi</taxon>
        <taxon>Archelosauria</taxon>
        <taxon>Archosauria</taxon>
        <taxon>Dinosauria</taxon>
        <taxon>Saurischia</taxon>
        <taxon>Theropoda</taxon>
        <taxon>Coelurosauria</taxon>
        <taxon>Aves</taxon>
        <taxon>Neognathae</taxon>
        <taxon>Galloanserae</taxon>
        <taxon>Galliformes</taxon>
        <taxon>Phasianidae</taxon>
        <taxon>Perdicinae</taxon>
        <taxon>Coturnix</taxon>
    </lineage>
</organism>
<dbReference type="Pfam" id="PF05825">
    <property type="entry name" value="PSP94"/>
    <property type="match status" value="1"/>
</dbReference>
<accession>A0A8C2U8C1</accession>
<keyword evidence="4" id="KW-1015">Disulfide bond</keyword>
<dbReference type="Proteomes" id="UP000694412">
    <property type="component" value="Chromosome 6"/>
</dbReference>
<evidence type="ECO:0000256" key="5">
    <source>
        <dbReference type="SAM" id="SignalP"/>
    </source>
</evidence>
<keyword evidence="5" id="KW-0732">Signal</keyword>
<reference evidence="6" key="1">
    <citation type="submission" date="2015-11" db="EMBL/GenBank/DDBJ databases">
        <authorList>
            <consortium name="International Coturnix japonica Genome Analysis Consortium"/>
            <person name="Warren W."/>
            <person name="Burt D.W."/>
            <person name="Antin P.B."/>
            <person name="Lanford R."/>
            <person name="Gros J."/>
            <person name="Wilson R.K."/>
        </authorList>
    </citation>
    <scope>NUCLEOTIDE SEQUENCE [LARGE SCALE GENOMIC DNA]</scope>
</reference>
<dbReference type="GeneTree" id="ENSGT00940000154371"/>
<feature type="signal peptide" evidence="5">
    <location>
        <begin position="1"/>
        <end position="20"/>
    </location>
</feature>
<evidence type="ECO:0000313" key="7">
    <source>
        <dbReference type="Proteomes" id="UP000694412"/>
    </source>
</evidence>
<reference evidence="6" key="2">
    <citation type="submission" date="2025-08" db="UniProtKB">
        <authorList>
            <consortium name="Ensembl"/>
        </authorList>
    </citation>
    <scope>IDENTIFICATION</scope>
</reference>
<dbReference type="Ensembl" id="ENSCJPT00005032625.1">
    <property type="protein sequence ID" value="ENSCJPP00005023881.1"/>
    <property type="gene ID" value="ENSCJPG00005018867.1"/>
</dbReference>
<evidence type="ECO:0000313" key="6">
    <source>
        <dbReference type="Ensembl" id="ENSCJPP00005023881.1"/>
    </source>
</evidence>
<feature type="chain" id="PRO_5034494537" evidence="5">
    <location>
        <begin position="21"/>
        <end position="116"/>
    </location>
</feature>
<proteinExistence type="inferred from homology"/>
<dbReference type="PANTHER" id="PTHR10500">
    <property type="entry name" value="BETA-MICROSEMINOPROTEIN"/>
    <property type="match status" value="1"/>
</dbReference>
<comment type="subcellular location">
    <subcellularLocation>
        <location evidence="1">Secreted</location>
    </subcellularLocation>
</comment>
<evidence type="ECO:0000256" key="3">
    <source>
        <dbReference type="ARBA" id="ARBA00022525"/>
    </source>
</evidence>
<dbReference type="InterPro" id="IPR008735">
    <property type="entry name" value="PSP94"/>
</dbReference>
<dbReference type="GO" id="GO:0005576">
    <property type="term" value="C:extracellular region"/>
    <property type="evidence" value="ECO:0007669"/>
    <property type="project" value="UniProtKB-SubCell"/>
</dbReference>
<keyword evidence="3" id="KW-0964">Secreted</keyword>
<name>A0A8C2U8C1_COTJA</name>
<comment type="similarity">
    <text evidence="2">Belongs to the beta-microseminoprotein family.</text>
</comment>
<dbReference type="PANTHER" id="PTHR10500:SF7">
    <property type="entry name" value="BETA-MICROSEMINOPROTEIN"/>
    <property type="match status" value="1"/>
</dbReference>
<gene>
    <name evidence="6" type="primary">LOC107315913</name>
</gene>